<gene>
    <name evidence="1" type="ORF">SAMN05421688_3247</name>
</gene>
<reference evidence="1 2" key="1">
    <citation type="submission" date="2016-10" db="EMBL/GenBank/DDBJ databases">
        <authorList>
            <person name="de Groot N.N."/>
        </authorList>
    </citation>
    <scope>NUCLEOTIDE SEQUENCE [LARGE SCALE GENOMIC DNA]</scope>
    <source>
        <strain evidence="1 2">DSM 29316</strain>
    </source>
</reference>
<dbReference type="Proteomes" id="UP000198796">
    <property type="component" value="Unassembled WGS sequence"/>
</dbReference>
<proteinExistence type="predicted"/>
<protein>
    <submittedName>
        <fullName evidence="1">Uncharacterized protein</fullName>
    </submittedName>
</protein>
<sequence>MTSIYGPQGWNSGEASKMAFGCLDLQDHIAHGERLWAMLGEEPHADAFWDVVSPLVHALAAKGATKAGYGEGFSATTACEQLMHEIAIAHREEMSS</sequence>
<organism evidence="1 2">
    <name type="scientific">Poseidonocella pacifica</name>
    <dbReference type="NCBI Taxonomy" id="871651"/>
    <lineage>
        <taxon>Bacteria</taxon>
        <taxon>Pseudomonadati</taxon>
        <taxon>Pseudomonadota</taxon>
        <taxon>Alphaproteobacteria</taxon>
        <taxon>Rhodobacterales</taxon>
        <taxon>Roseobacteraceae</taxon>
        <taxon>Poseidonocella</taxon>
    </lineage>
</organism>
<accession>A0A1I0YNA2</accession>
<keyword evidence="2" id="KW-1185">Reference proteome</keyword>
<evidence type="ECO:0000313" key="2">
    <source>
        <dbReference type="Proteomes" id="UP000198796"/>
    </source>
</evidence>
<dbReference type="EMBL" id="FOJU01000006">
    <property type="protein sequence ID" value="SFB14885.1"/>
    <property type="molecule type" value="Genomic_DNA"/>
</dbReference>
<dbReference type="AlphaFoldDB" id="A0A1I0YNA2"/>
<evidence type="ECO:0000313" key="1">
    <source>
        <dbReference type="EMBL" id="SFB14885.1"/>
    </source>
</evidence>
<name>A0A1I0YNA2_9RHOB</name>
<dbReference type="STRING" id="871651.SAMN05421688_3247"/>
<dbReference type="RefSeq" id="WP_092066790.1">
    <property type="nucleotide sequence ID" value="NZ_FOJU01000006.1"/>
</dbReference>